<dbReference type="Pfam" id="PF01547">
    <property type="entry name" value="SBP_bac_1"/>
    <property type="match status" value="1"/>
</dbReference>
<keyword evidence="3" id="KW-0732">Signal</keyword>
<dbReference type="STRING" id="526218.Sterm_1524"/>
<evidence type="ECO:0000313" key="4">
    <source>
        <dbReference type="EMBL" id="ACZ08383.1"/>
    </source>
</evidence>
<accession>D1AHZ9</accession>
<dbReference type="PANTHER" id="PTHR43649">
    <property type="entry name" value="ARABINOSE-BINDING PROTEIN-RELATED"/>
    <property type="match status" value="1"/>
</dbReference>
<name>D1AHZ9_SEBTE</name>
<dbReference type="InterPro" id="IPR050490">
    <property type="entry name" value="Bact_solute-bd_prot1"/>
</dbReference>
<dbReference type="HOGENOM" id="CLU_031285_7_0_0"/>
<reference evidence="5" key="1">
    <citation type="submission" date="2009-09" db="EMBL/GenBank/DDBJ databases">
        <title>The complete chromosome of Sebaldella termitidis ATCC 33386.</title>
        <authorList>
            <consortium name="US DOE Joint Genome Institute (JGI-PGF)"/>
            <person name="Lucas S."/>
            <person name="Copeland A."/>
            <person name="Lapidus A."/>
            <person name="Glavina del Rio T."/>
            <person name="Dalin E."/>
            <person name="Tice H."/>
            <person name="Bruce D."/>
            <person name="Goodwin L."/>
            <person name="Pitluck S."/>
            <person name="Kyrpides N."/>
            <person name="Mavromatis K."/>
            <person name="Ivanova N."/>
            <person name="Mikhailova N."/>
            <person name="Sims D."/>
            <person name="Meincke L."/>
            <person name="Brettin T."/>
            <person name="Detter J.C."/>
            <person name="Han C."/>
            <person name="Larimer F."/>
            <person name="Land M."/>
            <person name="Hauser L."/>
            <person name="Markowitz V."/>
            <person name="Cheng J.F."/>
            <person name="Hugenholtz P."/>
            <person name="Woyke T."/>
            <person name="Wu D."/>
            <person name="Eisen J.A."/>
        </authorList>
    </citation>
    <scope>NUCLEOTIDE SEQUENCE [LARGE SCALE GENOMIC DNA]</scope>
    <source>
        <strain evidence="5">ATCC 33386 / NCTC 11300</strain>
    </source>
</reference>
<dbReference type="Proteomes" id="UP000000845">
    <property type="component" value="Chromosome"/>
</dbReference>
<evidence type="ECO:0000313" key="5">
    <source>
        <dbReference type="Proteomes" id="UP000000845"/>
    </source>
</evidence>
<dbReference type="KEGG" id="str:Sterm_1524"/>
<keyword evidence="5" id="KW-1185">Reference proteome</keyword>
<dbReference type="PROSITE" id="PS51257">
    <property type="entry name" value="PROKAR_LIPOPROTEIN"/>
    <property type="match status" value="1"/>
</dbReference>
<dbReference type="EMBL" id="CP001739">
    <property type="protein sequence ID" value="ACZ08383.1"/>
    <property type="molecule type" value="Genomic_DNA"/>
</dbReference>
<dbReference type="RefSeq" id="WP_012860979.1">
    <property type="nucleotide sequence ID" value="NC_013517.1"/>
</dbReference>
<protein>
    <submittedName>
        <fullName evidence="4">Extracellular solute-binding protein family 1</fullName>
    </submittedName>
</protein>
<sequence>MKKISMRLMILITGIIFLTACGKKDDTGTTETGAAAGGQVTVEFMHSMVEQERLDQINEIIAEFEKENPDIKIKQIPVDEDSYQTKVTTLGSSGKLPAIIEVSNDYAKVMAKNEFVDYEAVNKVIQDKGADSFYDGALRVLKTEDGANYAAVPISGWVQGVWYNKKAFQEKGLKEPETWEDILAAAKAFNDPANKKYGIALATAKSVMTEQVFSQFALSNGANVLNGEGKAALDTPEMKEAIEYYQELAKYTMPGSNDVSQVKDAFLNGSAPMVIYSTYILPAAYKEGITDDLGYAVPTKKQGAAFGVVSALTITNGLDDNQKAAAEKFVAFMLKDQSNAKWILMSPGGLQPVIKSVATSPEYTSNEVIKTFSAFSSDLTSSFNNLQMFGVVDGKNFIVMGDITNAGIIGGMINEIVVNNKDIAAGMKAAQEQIAEIAQ</sequence>
<dbReference type="SUPFAM" id="SSF53850">
    <property type="entry name" value="Periplasmic binding protein-like II"/>
    <property type="match status" value="1"/>
</dbReference>
<evidence type="ECO:0000256" key="3">
    <source>
        <dbReference type="ARBA" id="ARBA00022729"/>
    </source>
</evidence>
<dbReference type="Gene3D" id="3.40.190.10">
    <property type="entry name" value="Periplasmic binding protein-like II"/>
    <property type="match status" value="1"/>
</dbReference>
<dbReference type="CDD" id="cd13585">
    <property type="entry name" value="PBP2_TMBP_like"/>
    <property type="match status" value="1"/>
</dbReference>
<dbReference type="InterPro" id="IPR006059">
    <property type="entry name" value="SBP"/>
</dbReference>
<evidence type="ECO:0000256" key="2">
    <source>
        <dbReference type="ARBA" id="ARBA00022448"/>
    </source>
</evidence>
<dbReference type="AlphaFoldDB" id="D1AHZ9"/>
<proteinExistence type="inferred from homology"/>
<gene>
    <name evidence="4" type="ordered locus">Sterm_1524</name>
</gene>
<reference evidence="4 5" key="2">
    <citation type="journal article" date="2010" name="Stand. Genomic Sci.">
        <title>Complete genome sequence of Sebaldella termitidis type strain (NCTC 11300).</title>
        <authorList>
            <person name="Harmon-Smith M."/>
            <person name="Celia L."/>
            <person name="Chertkov O."/>
            <person name="Lapidus A."/>
            <person name="Copeland A."/>
            <person name="Glavina Del Rio T."/>
            <person name="Nolan M."/>
            <person name="Lucas S."/>
            <person name="Tice H."/>
            <person name="Cheng J.F."/>
            <person name="Han C."/>
            <person name="Detter J.C."/>
            <person name="Bruce D."/>
            <person name="Goodwin L."/>
            <person name="Pitluck S."/>
            <person name="Pati A."/>
            <person name="Liolios K."/>
            <person name="Ivanova N."/>
            <person name="Mavromatis K."/>
            <person name="Mikhailova N."/>
            <person name="Chen A."/>
            <person name="Palaniappan K."/>
            <person name="Land M."/>
            <person name="Hauser L."/>
            <person name="Chang Y.J."/>
            <person name="Jeffries C.D."/>
            <person name="Brettin T."/>
            <person name="Goker M."/>
            <person name="Beck B."/>
            <person name="Bristow J."/>
            <person name="Eisen J.A."/>
            <person name="Markowitz V."/>
            <person name="Hugenholtz P."/>
            <person name="Kyrpides N.C."/>
            <person name="Klenk H.P."/>
            <person name="Chen F."/>
        </authorList>
    </citation>
    <scope>NUCLEOTIDE SEQUENCE [LARGE SCALE GENOMIC DNA]</scope>
    <source>
        <strain evidence="5">ATCC 33386 / NCTC 11300</strain>
    </source>
</reference>
<comment type="similarity">
    <text evidence="1">Belongs to the bacterial solute-binding protein 1 family.</text>
</comment>
<dbReference type="PANTHER" id="PTHR43649:SF34">
    <property type="entry name" value="ABC TRANSPORTER PERIPLASMIC-BINDING PROTEIN YCJN-RELATED"/>
    <property type="match status" value="1"/>
</dbReference>
<evidence type="ECO:0000256" key="1">
    <source>
        <dbReference type="ARBA" id="ARBA00008520"/>
    </source>
</evidence>
<keyword evidence="2" id="KW-0813">Transport</keyword>
<dbReference type="eggNOG" id="COG1653">
    <property type="taxonomic scope" value="Bacteria"/>
</dbReference>
<organism evidence="4 5">
    <name type="scientific">Sebaldella termitidis (strain ATCC 33386 / NCTC 11300)</name>
    <dbReference type="NCBI Taxonomy" id="526218"/>
    <lineage>
        <taxon>Bacteria</taxon>
        <taxon>Fusobacteriati</taxon>
        <taxon>Fusobacteriota</taxon>
        <taxon>Fusobacteriia</taxon>
        <taxon>Fusobacteriales</taxon>
        <taxon>Leptotrichiaceae</taxon>
        <taxon>Sebaldella</taxon>
    </lineage>
</organism>